<keyword evidence="2" id="KW-1185">Reference proteome</keyword>
<dbReference type="EMBL" id="SPHZ02000011">
    <property type="protein sequence ID" value="KAF0893669.1"/>
    <property type="molecule type" value="Genomic_DNA"/>
</dbReference>
<dbReference type="Proteomes" id="UP000479710">
    <property type="component" value="Unassembled WGS sequence"/>
</dbReference>
<sequence>MSRISHCEATLPPYALLLRTVAAALDPAPYLFCCDEARSGNGAGGRLGCDEASGSSNVRYDDSSMPRSSRCLCATLLLLVREGCRQSAMR</sequence>
<evidence type="ECO:0000313" key="2">
    <source>
        <dbReference type="Proteomes" id="UP000479710"/>
    </source>
</evidence>
<reference evidence="1 2" key="1">
    <citation type="submission" date="2019-11" db="EMBL/GenBank/DDBJ databases">
        <title>Whole genome sequence of Oryza granulata.</title>
        <authorList>
            <person name="Li W."/>
        </authorList>
    </citation>
    <scope>NUCLEOTIDE SEQUENCE [LARGE SCALE GENOMIC DNA]</scope>
    <source>
        <strain evidence="2">cv. Menghai</strain>
        <tissue evidence="1">Leaf</tissue>
    </source>
</reference>
<accession>A0A6G1C082</accession>
<protein>
    <submittedName>
        <fullName evidence="1">Uncharacterized protein</fullName>
    </submittedName>
</protein>
<gene>
    <name evidence="1" type="ORF">E2562_028076</name>
</gene>
<dbReference type="AlphaFoldDB" id="A0A6G1C082"/>
<comment type="caution">
    <text evidence="1">The sequence shown here is derived from an EMBL/GenBank/DDBJ whole genome shotgun (WGS) entry which is preliminary data.</text>
</comment>
<name>A0A6G1C082_9ORYZ</name>
<organism evidence="1 2">
    <name type="scientific">Oryza meyeriana var. granulata</name>
    <dbReference type="NCBI Taxonomy" id="110450"/>
    <lineage>
        <taxon>Eukaryota</taxon>
        <taxon>Viridiplantae</taxon>
        <taxon>Streptophyta</taxon>
        <taxon>Embryophyta</taxon>
        <taxon>Tracheophyta</taxon>
        <taxon>Spermatophyta</taxon>
        <taxon>Magnoliopsida</taxon>
        <taxon>Liliopsida</taxon>
        <taxon>Poales</taxon>
        <taxon>Poaceae</taxon>
        <taxon>BOP clade</taxon>
        <taxon>Oryzoideae</taxon>
        <taxon>Oryzeae</taxon>
        <taxon>Oryzinae</taxon>
        <taxon>Oryza</taxon>
        <taxon>Oryza meyeriana</taxon>
    </lineage>
</organism>
<evidence type="ECO:0000313" key="1">
    <source>
        <dbReference type="EMBL" id="KAF0893669.1"/>
    </source>
</evidence>
<proteinExistence type="predicted"/>